<reference evidence="2" key="1">
    <citation type="submission" date="2015-12" db="EMBL/GenBank/DDBJ databases">
        <title>Update maize B73 reference genome by single molecule sequencing technologies.</title>
        <authorList>
            <consortium name="Maize Genome Sequencing Project"/>
            <person name="Ware D."/>
        </authorList>
    </citation>
    <scope>NUCLEOTIDE SEQUENCE [LARGE SCALE GENOMIC DNA]</scope>
    <source>
        <tissue evidence="2">Seedling</tissue>
    </source>
</reference>
<proteinExistence type="predicted"/>
<keyword evidence="2" id="KW-0808">Transferase</keyword>
<dbReference type="AlphaFoldDB" id="A0A1D6JQ30"/>
<feature type="region of interest" description="Disordered" evidence="1">
    <location>
        <begin position="1"/>
        <end position="23"/>
    </location>
</feature>
<dbReference type="EMBL" id="CM007647">
    <property type="protein sequence ID" value="ONL94102.1"/>
    <property type="molecule type" value="Genomic_DNA"/>
</dbReference>
<feature type="compositionally biased region" description="Polar residues" evidence="1">
    <location>
        <begin position="1"/>
        <end position="11"/>
    </location>
</feature>
<organism evidence="2">
    <name type="scientific">Zea mays</name>
    <name type="common">Maize</name>
    <dbReference type="NCBI Taxonomy" id="4577"/>
    <lineage>
        <taxon>Eukaryota</taxon>
        <taxon>Viridiplantae</taxon>
        <taxon>Streptophyta</taxon>
        <taxon>Embryophyta</taxon>
        <taxon>Tracheophyta</taxon>
        <taxon>Spermatophyta</taxon>
        <taxon>Magnoliopsida</taxon>
        <taxon>Liliopsida</taxon>
        <taxon>Poales</taxon>
        <taxon>Poaceae</taxon>
        <taxon>PACMAD clade</taxon>
        <taxon>Panicoideae</taxon>
        <taxon>Andropogonodae</taxon>
        <taxon>Andropogoneae</taxon>
        <taxon>Tripsacinae</taxon>
        <taxon>Zea</taxon>
    </lineage>
</organism>
<evidence type="ECO:0000256" key="1">
    <source>
        <dbReference type="SAM" id="MobiDB-lite"/>
    </source>
</evidence>
<name>A0A1D6JQ30_MAIZE</name>
<accession>A0A1D6JQ30</accession>
<evidence type="ECO:0000313" key="2">
    <source>
        <dbReference type="EMBL" id="ONL94102.1"/>
    </source>
</evidence>
<gene>
    <name evidence="2" type="ORF">ZEAMMB73_Zm00001d027848</name>
</gene>
<sequence>MGSATGSSRKSASGARFSPPSARLSYPWICCRSLFVAARKKYPTIRRTCFIASFKQHAVDEITKCGY</sequence>
<dbReference type="GO" id="GO:0016740">
    <property type="term" value="F:transferase activity"/>
    <property type="evidence" value="ECO:0007669"/>
    <property type="project" value="UniProtKB-KW"/>
</dbReference>
<protein>
    <submittedName>
        <fullName evidence="2">Protoheme IX farnesyltransferase mitochondrial</fullName>
    </submittedName>
</protein>